<dbReference type="Proteomes" id="UP000887580">
    <property type="component" value="Unplaced"/>
</dbReference>
<accession>A0AC35FCP5</accession>
<sequence>MPPSNVQVDGFKRPLPFVRRSNNVNSSLDVASISPPKKNPKLDNDGFKMPFLPARKLAPVQRPITDDFVPETPAAIYNAIQPSKDFSQLTMGSKKLLQPILSSSKSSQCISVFTNELPFKIKPAAAALKKERSSP</sequence>
<reference evidence="2" key="1">
    <citation type="submission" date="2022-11" db="UniProtKB">
        <authorList>
            <consortium name="WormBaseParasite"/>
        </authorList>
    </citation>
    <scope>IDENTIFICATION</scope>
</reference>
<evidence type="ECO:0000313" key="1">
    <source>
        <dbReference type="Proteomes" id="UP000887580"/>
    </source>
</evidence>
<evidence type="ECO:0000313" key="2">
    <source>
        <dbReference type="WBParaSite" id="PS1159_v2.g16101.t1"/>
    </source>
</evidence>
<organism evidence="1 2">
    <name type="scientific">Panagrolaimus sp. PS1159</name>
    <dbReference type="NCBI Taxonomy" id="55785"/>
    <lineage>
        <taxon>Eukaryota</taxon>
        <taxon>Metazoa</taxon>
        <taxon>Ecdysozoa</taxon>
        <taxon>Nematoda</taxon>
        <taxon>Chromadorea</taxon>
        <taxon>Rhabditida</taxon>
        <taxon>Tylenchina</taxon>
        <taxon>Panagrolaimomorpha</taxon>
        <taxon>Panagrolaimoidea</taxon>
        <taxon>Panagrolaimidae</taxon>
        <taxon>Panagrolaimus</taxon>
    </lineage>
</organism>
<dbReference type="WBParaSite" id="PS1159_v2.g16101.t1">
    <property type="protein sequence ID" value="PS1159_v2.g16101.t1"/>
    <property type="gene ID" value="PS1159_v2.g16101"/>
</dbReference>
<name>A0AC35FCP5_9BILA</name>
<proteinExistence type="predicted"/>
<protein>
    <submittedName>
        <fullName evidence="2">Uncharacterized protein</fullName>
    </submittedName>
</protein>